<gene>
    <name evidence="1" type="ORF">VTL71DRAFT_3409</name>
</gene>
<sequence>MGQIYESAAQTVVWLGKKGDPSFGEELKDCSHATSSFQFLRGKRMKLASSDDSAANRLATRPLRQAGSGAELKAVRREVFTAMREERMDLTGVLDYGVTKAEDRIYSLLIIAKDAEIFGLIAFKSSVRDIPDIICYSHLFHHDAANLGEKDILPSWVPDWRAHVEGKVVPDMASQAANGGTGNFRPTRSPTAKTAYKASGTTEAELSIDQHDKVLPCTSIIIDTTDGFGGSKYNDAGEAATHLRYLCSSQTRD</sequence>
<comment type="caution">
    <text evidence="1">The sequence shown here is derived from an EMBL/GenBank/DDBJ whole genome shotgun (WGS) entry which is preliminary data.</text>
</comment>
<name>A0ABR4C727_9HELO</name>
<organism evidence="1 2">
    <name type="scientific">Oculimacula yallundae</name>
    <dbReference type="NCBI Taxonomy" id="86028"/>
    <lineage>
        <taxon>Eukaryota</taxon>
        <taxon>Fungi</taxon>
        <taxon>Dikarya</taxon>
        <taxon>Ascomycota</taxon>
        <taxon>Pezizomycotina</taxon>
        <taxon>Leotiomycetes</taxon>
        <taxon>Helotiales</taxon>
        <taxon>Ploettnerulaceae</taxon>
        <taxon>Oculimacula</taxon>
    </lineage>
</organism>
<accession>A0ABR4C727</accession>
<evidence type="ECO:0000313" key="1">
    <source>
        <dbReference type="EMBL" id="KAL2065739.1"/>
    </source>
</evidence>
<dbReference type="Proteomes" id="UP001595075">
    <property type="component" value="Unassembled WGS sequence"/>
</dbReference>
<dbReference type="EMBL" id="JAZHXI010000012">
    <property type="protein sequence ID" value="KAL2065739.1"/>
    <property type="molecule type" value="Genomic_DNA"/>
</dbReference>
<reference evidence="1 2" key="1">
    <citation type="journal article" date="2024" name="Commun. Biol.">
        <title>Comparative genomic analysis of thermophilic fungi reveals convergent evolutionary adaptations and gene losses.</title>
        <authorList>
            <person name="Steindorff A.S."/>
            <person name="Aguilar-Pontes M.V."/>
            <person name="Robinson A.J."/>
            <person name="Andreopoulos B."/>
            <person name="LaButti K."/>
            <person name="Kuo A."/>
            <person name="Mondo S."/>
            <person name="Riley R."/>
            <person name="Otillar R."/>
            <person name="Haridas S."/>
            <person name="Lipzen A."/>
            <person name="Grimwood J."/>
            <person name="Schmutz J."/>
            <person name="Clum A."/>
            <person name="Reid I.D."/>
            <person name="Moisan M.C."/>
            <person name="Butler G."/>
            <person name="Nguyen T.T.M."/>
            <person name="Dewar K."/>
            <person name="Conant G."/>
            <person name="Drula E."/>
            <person name="Henrissat B."/>
            <person name="Hansel C."/>
            <person name="Singer S."/>
            <person name="Hutchinson M.I."/>
            <person name="de Vries R.P."/>
            <person name="Natvig D.O."/>
            <person name="Powell A.J."/>
            <person name="Tsang A."/>
            <person name="Grigoriev I.V."/>
        </authorList>
    </citation>
    <scope>NUCLEOTIDE SEQUENCE [LARGE SCALE GENOMIC DNA]</scope>
    <source>
        <strain evidence="1 2">CBS 494.80</strain>
    </source>
</reference>
<evidence type="ECO:0000313" key="2">
    <source>
        <dbReference type="Proteomes" id="UP001595075"/>
    </source>
</evidence>
<proteinExistence type="predicted"/>
<keyword evidence="2" id="KW-1185">Reference proteome</keyword>
<protein>
    <submittedName>
        <fullName evidence="1">Uncharacterized protein</fullName>
    </submittedName>
</protein>